<dbReference type="Proteomes" id="UP000176633">
    <property type="component" value="Unassembled WGS sequence"/>
</dbReference>
<name>A0A1F6C281_9BACT</name>
<accession>A0A1F6C281</accession>
<dbReference type="STRING" id="1798473.A3G50_01420"/>
<gene>
    <name evidence="1" type="ORF">A3G50_01420</name>
</gene>
<comment type="caution">
    <text evidence="1">The sequence shown here is derived from an EMBL/GenBank/DDBJ whole genome shotgun (WGS) entry which is preliminary data.</text>
</comment>
<protein>
    <recommendedName>
        <fullName evidence="3">Nucleotidyl transferase domain-containing protein</fullName>
    </recommendedName>
</protein>
<evidence type="ECO:0000313" key="1">
    <source>
        <dbReference type="EMBL" id="OGG43315.1"/>
    </source>
</evidence>
<dbReference type="Gene3D" id="2.160.10.10">
    <property type="entry name" value="Hexapeptide repeat proteins"/>
    <property type="match status" value="1"/>
</dbReference>
<dbReference type="InterPro" id="IPR011004">
    <property type="entry name" value="Trimer_LpxA-like_sf"/>
</dbReference>
<proteinExistence type="predicted"/>
<evidence type="ECO:0008006" key="3">
    <source>
        <dbReference type="Google" id="ProtNLM"/>
    </source>
</evidence>
<evidence type="ECO:0000313" key="2">
    <source>
        <dbReference type="Proteomes" id="UP000176633"/>
    </source>
</evidence>
<dbReference type="SUPFAM" id="SSF51161">
    <property type="entry name" value="Trimeric LpxA-like enzymes"/>
    <property type="match status" value="1"/>
</dbReference>
<organism evidence="1 2">
    <name type="scientific">Candidatus Jorgensenbacteria bacterium RIFCSPLOWO2_12_FULL_42_11</name>
    <dbReference type="NCBI Taxonomy" id="1798473"/>
    <lineage>
        <taxon>Bacteria</taxon>
        <taxon>Candidatus Joergenseniibacteriota</taxon>
    </lineage>
</organism>
<reference evidence="1 2" key="1">
    <citation type="journal article" date="2016" name="Nat. Commun.">
        <title>Thousands of microbial genomes shed light on interconnected biogeochemical processes in an aquifer system.</title>
        <authorList>
            <person name="Anantharaman K."/>
            <person name="Brown C.T."/>
            <person name="Hug L.A."/>
            <person name="Sharon I."/>
            <person name="Castelle C.J."/>
            <person name="Probst A.J."/>
            <person name="Thomas B.C."/>
            <person name="Singh A."/>
            <person name="Wilkins M.J."/>
            <person name="Karaoz U."/>
            <person name="Brodie E.L."/>
            <person name="Williams K.H."/>
            <person name="Hubbard S.S."/>
            <person name="Banfield J.F."/>
        </authorList>
    </citation>
    <scope>NUCLEOTIDE SEQUENCE [LARGE SCALE GENOMIC DNA]</scope>
</reference>
<dbReference type="AlphaFoldDB" id="A0A1F6C281"/>
<sequence length="71" mass="8224">MNELYHENKDKPKKFGAILGDGARIGCNAVLNPGVIIEKNGWVYPNDTLEGFWTRRLLWERLKKKVKEARP</sequence>
<dbReference type="EMBL" id="MFKM01000017">
    <property type="protein sequence ID" value="OGG43315.1"/>
    <property type="molecule type" value="Genomic_DNA"/>
</dbReference>